<evidence type="ECO:0000313" key="1">
    <source>
        <dbReference type="EMBL" id="CAF2072898.1"/>
    </source>
</evidence>
<dbReference type="Proteomes" id="UP001295469">
    <property type="component" value="Chromosome C01"/>
</dbReference>
<reference evidence="2" key="2">
    <citation type="submission" date="2014-06" db="EMBL/GenBank/DDBJ databases">
        <authorList>
            <person name="Genoscope - CEA"/>
        </authorList>
    </citation>
    <scope>NUCLEOTIDE SEQUENCE</scope>
</reference>
<proteinExistence type="predicted"/>
<dbReference type="EMBL" id="LK032473">
    <property type="protein sequence ID" value="CDY40539.1"/>
    <property type="molecule type" value="Genomic_DNA"/>
</dbReference>
<dbReference type="Gramene" id="CDY40539">
    <property type="protein sequence ID" value="CDY40539"/>
    <property type="gene ID" value="GSBRNA2T00069858001"/>
</dbReference>
<protein>
    <submittedName>
        <fullName evidence="1">(rape) hypothetical protein</fullName>
    </submittedName>
    <submittedName>
        <fullName evidence="2">BnaC01g19730D protein</fullName>
    </submittedName>
</protein>
<accession>A0A078HTD6</accession>
<dbReference type="Pfam" id="PF15054">
    <property type="entry name" value="DUF4535"/>
    <property type="match status" value="1"/>
</dbReference>
<gene>
    <name evidence="2" type="primary">BnaC01g19730D</name>
    <name evidence="1" type="ORF">DARMORV10_C01P26210.1</name>
    <name evidence="2" type="ORF">GSBRNA2T00069858001</name>
</gene>
<keyword evidence="3" id="KW-1185">Reference proteome</keyword>
<dbReference type="PANTHER" id="PTHR33528:SF21">
    <property type="entry name" value="(RAPE) HYPOTHETICAL PROTEIN"/>
    <property type="match status" value="1"/>
</dbReference>
<evidence type="ECO:0000313" key="2">
    <source>
        <dbReference type="EMBL" id="CDY40539.1"/>
    </source>
</evidence>
<dbReference type="OrthoDB" id="2012160at2759"/>
<dbReference type="STRING" id="3708.A0A078HTD6"/>
<organism evidence="2 3">
    <name type="scientific">Brassica napus</name>
    <name type="common">Rape</name>
    <dbReference type="NCBI Taxonomy" id="3708"/>
    <lineage>
        <taxon>Eukaryota</taxon>
        <taxon>Viridiplantae</taxon>
        <taxon>Streptophyta</taxon>
        <taxon>Embryophyta</taxon>
        <taxon>Tracheophyta</taxon>
        <taxon>Spermatophyta</taxon>
        <taxon>Magnoliopsida</taxon>
        <taxon>eudicotyledons</taxon>
        <taxon>Gunneridae</taxon>
        <taxon>Pentapetalae</taxon>
        <taxon>rosids</taxon>
        <taxon>malvids</taxon>
        <taxon>Brassicales</taxon>
        <taxon>Brassicaceae</taxon>
        <taxon>Brassiceae</taxon>
        <taxon>Brassica</taxon>
    </lineage>
</organism>
<dbReference type="AlphaFoldDB" id="A0A078HTD6"/>
<dbReference type="InterPro" id="IPR027854">
    <property type="entry name" value="STMP1"/>
</dbReference>
<dbReference type="PaxDb" id="3708-A0A078HTD6"/>
<reference evidence="1" key="3">
    <citation type="submission" date="2021-01" db="EMBL/GenBank/DDBJ databases">
        <authorList>
            <consortium name="Genoscope - CEA"/>
            <person name="William W."/>
        </authorList>
    </citation>
    <scope>NUCLEOTIDE SEQUENCE</scope>
</reference>
<dbReference type="PANTHER" id="PTHR33528">
    <property type="entry name" value="OS07G0239500 PROTEIN"/>
    <property type="match status" value="1"/>
</dbReference>
<sequence>MGIIKSCFVFTMGTAYGVYVAQNYNVPDVKKLTNTVLVIVEHIEKNYRKPKKDDVV</sequence>
<evidence type="ECO:0000313" key="3">
    <source>
        <dbReference type="Proteomes" id="UP000028999"/>
    </source>
</evidence>
<dbReference type="EMBL" id="HG994365">
    <property type="protein sequence ID" value="CAF2072898.1"/>
    <property type="molecule type" value="Genomic_DNA"/>
</dbReference>
<name>A0A078HTD6_BRANA</name>
<reference evidence="2 3" key="1">
    <citation type="journal article" date="2014" name="Science">
        <title>Plant genetics. Early allopolyploid evolution in the post-Neolithic Brassica napus oilseed genome.</title>
        <authorList>
            <person name="Chalhoub B."/>
            <person name="Denoeud F."/>
            <person name="Liu S."/>
            <person name="Parkin I.A."/>
            <person name="Tang H."/>
            <person name="Wang X."/>
            <person name="Chiquet J."/>
            <person name="Belcram H."/>
            <person name="Tong C."/>
            <person name="Samans B."/>
            <person name="Correa M."/>
            <person name="Da Silva C."/>
            <person name="Just J."/>
            <person name="Falentin C."/>
            <person name="Koh C.S."/>
            <person name="Le Clainche I."/>
            <person name="Bernard M."/>
            <person name="Bento P."/>
            <person name="Noel B."/>
            <person name="Labadie K."/>
            <person name="Alberti A."/>
            <person name="Charles M."/>
            <person name="Arnaud D."/>
            <person name="Guo H."/>
            <person name="Daviaud C."/>
            <person name="Alamery S."/>
            <person name="Jabbari K."/>
            <person name="Zhao M."/>
            <person name="Edger P.P."/>
            <person name="Chelaifa H."/>
            <person name="Tack D."/>
            <person name="Lassalle G."/>
            <person name="Mestiri I."/>
            <person name="Schnel N."/>
            <person name="Le Paslier M.C."/>
            <person name="Fan G."/>
            <person name="Renault V."/>
            <person name="Bayer P.E."/>
            <person name="Golicz A.A."/>
            <person name="Manoli S."/>
            <person name="Lee T.H."/>
            <person name="Thi V.H."/>
            <person name="Chalabi S."/>
            <person name="Hu Q."/>
            <person name="Fan C."/>
            <person name="Tollenaere R."/>
            <person name="Lu Y."/>
            <person name="Battail C."/>
            <person name="Shen J."/>
            <person name="Sidebottom C.H."/>
            <person name="Wang X."/>
            <person name="Canaguier A."/>
            <person name="Chauveau A."/>
            <person name="Berard A."/>
            <person name="Deniot G."/>
            <person name="Guan M."/>
            <person name="Liu Z."/>
            <person name="Sun F."/>
            <person name="Lim Y.P."/>
            <person name="Lyons E."/>
            <person name="Town C.D."/>
            <person name="Bancroft I."/>
            <person name="Wang X."/>
            <person name="Meng J."/>
            <person name="Ma J."/>
            <person name="Pires J.C."/>
            <person name="King G.J."/>
            <person name="Brunel D."/>
            <person name="Delourme R."/>
            <person name="Renard M."/>
            <person name="Aury J.M."/>
            <person name="Adams K.L."/>
            <person name="Batley J."/>
            <person name="Snowdon R.J."/>
            <person name="Tost J."/>
            <person name="Edwards D."/>
            <person name="Zhou Y."/>
            <person name="Hua W."/>
            <person name="Sharpe A.G."/>
            <person name="Paterson A.H."/>
            <person name="Guan C."/>
            <person name="Wincker P."/>
        </authorList>
    </citation>
    <scope>NUCLEOTIDE SEQUENCE [LARGE SCALE GENOMIC DNA]</scope>
    <source>
        <strain evidence="3">cv. Darmor-bzh</strain>
    </source>
</reference>
<dbReference type="Proteomes" id="UP000028999">
    <property type="component" value="Unassembled WGS sequence"/>
</dbReference>
<dbReference type="OMA" id="VANHIEE"/>